<protein>
    <recommendedName>
        <fullName evidence="3">non-specific serine/threonine protein kinase</fullName>
        <ecNumber evidence="3">2.7.11.1</ecNumber>
    </recommendedName>
</protein>
<feature type="compositionally biased region" description="Low complexity" evidence="18">
    <location>
        <begin position="127"/>
        <end position="139"/>
    </location>
</feature>
<evidence type="ECO:0000256" key="13">
    <source>
        <dbReference type="ARBA" id="ARBA00022989"/>
    </source>
</evidence>
<evidence type="ECO:0000256" key="11">
    <source>
        <dbReference type="ARBA" id="ARBA00022801"/>
    </source>
</evidence>
<dbReference type="InterPro" id="IPR000330">
    <property type="entry name" value="SNF2_N"/>
</dbReference>
<organism evidence="23 24">
    <name type="scientific">Anisodus acutangulus</name>
    <dbReference type="NCBI Taxonomy" id="402998"/>
    <lineage>
        <taxon>Eukaryota</taxon>
        <taxon>Viridiplantae</taxon>
        <taxon>Streptophyta</taxon>
        <taxon>Embryophyta</taxon>
        <taxon>Tracheophyta</taxon>
        <taxon>Spermatophyta</taxon>
        <taxon>Magnoliopsida</taxon>
        <taxon>eudicotyledons</taxon>
        <taxon>Gunneridae</taxon>
        <taxon>Pentapetalae</taxon>
        <taxon>asterids</taxon>
        <taxon>lamiids</taxon>
        <taxon>Solanales</taxon>
        <taxon>Solanaceae</taxon>
        <taxon>Solanoideae</taxon>
        <taxon>Hyoscyameae</taxon>
        <taxon>Anisodus</taxon>
    </lineage>
</organism>
<evidence type="ECO:0000256" key="8">
    <source>
        <dbReference type="ARBA" id="ARBA00022692"/>
    </source>
</evidence>
<feature type="compositionally biased region" description="Low complexity" evidence="18">
    <location>
        <begin position="1"/>
        <end position="51"/>
    </location>
</feature>
<evidence type="ECO:0000256" key="2">
    <source>
        <dbReference type="ARBA" id="ARBA00008171"/>
    </source>
</evidence>
<comment type="subcellular location">
    <subcellularLocation>
        <location evidence="1">Cell membrane</location>
        <topology evidence="1">Single-pass membrane protein</topology>
    </subcellularLocation>
</comment>
<keyword evidence="11" id="KW-0378">Hydrolase</keyword>
<feature type="compositionally biased region" description="Pro residues" evidence="18">
    <location>
        <begin position="140"/>
        <end position="153"/>
    </location>
</feature>
<dbReference type="PANTHER" id="PTHR10799">
    <property type="entry name" value="SNF2/RAD54 HELICASE FAMILY"/>
    <property type="match status" value="1"/>
</dbReference>
<feature type="compositionally biased region" description="Low complexity" evidence="18">
    <location>
        <begin position="79"/>
        <end position="98"/>
    </location>
</feature>
<feature type="transmembrane region" description="Helical" evidence="19">
    <location>
        <begin position="190"/>
        <end position="214"/>
    </location>
</feature>
<dbReference type="InterPro" id="IPR049730">
    <property type="entry name" value="SNF2/RAD54-like_C"/>
</dbReference>
<dbReference type="InterPro" id="IPR017441">
    <property type="entry name" value="Protein_kinase_ATP_BS"/>
</dbReference>
<evidence type="ECO:0000259" key="21">
    <source>
        <dbReference type="PROSITE" id="PS51192"/>
    </source>
</evidence>
<dbReference type="EMBL" id="JAJAGQ010000011">
    <property type="protein sequence ID" value="KAJ8550087.1"/>
    <property type="molecule type" value="Genomic_DNA"/>
</dbReference>
<reference evidence="24" key="1">
    <citation type="journal article" date="2023" name="Proc. Natl. Acad. Sci. U.S.A.">
        <title>Genomic and structural basis for evolution of tropane alkaloid biosynthesis.</title>
        <authorList>
            <person name="Wanga Y.-J."/>
            <person name="Taina T."/>
            <person name="Yua J.-Y."/>
            <person name="Lia J."/>
            <person name="Xua B."/>
            <person name="Chenc J."/>
            <person name="D'Auriad J.C."/>
            <person name="Huanga J.-P."/>
            <person name="Huanga S.-X."/>
        </authorList>
    </citation>
    <scope>NUCLEOTIDE SEQUENCE [LARGE SCALE GENOMIC DNA]</scope>
    <source>
        <strain evidence="24">cv. KIB-2019</strain>
    </source>
</reference>
<dbReference type="GO" id="GO:0016787">
    <property type="term" value="F:hydrolase activity"/>
    <property type="evidence" value="ECO:0007669"/>
    <property type="project" value="UniProtKB-KW"/>
</dbReference>
<dbReference type="PROSITE" id="PS00108">
    <property type="entry name" value="PROTEIN_KINASE_ST"/>
    <property type="match status" value="1"/>
</dbReference>
<dbReference type="Gene3D" id="3.30.200.20">
    <property type="entry name" value="Phosphorylase Kinase, domain 1"/>
    <property type="match status" value="1"/>
</dbReference>
<feature type="compositionally biased region" description="Pro residues" evidence="18">
    <location>
        <begin position="99"/>
        <end position="114"/>
    </location>
</feature>
<evidence type="ECO:0000256" key="7">
    <source>
        <dbReference type="ARBA" id="ARBA00022679"/>
    </source>
</evidence>
<dbReference type="SMART" id="SM00220">
    <property type="entry name" value="S_TKc"/>
    <property type="match status" value="1"/>
</dbReference>
<comment type="caution">
    <text evidence="23">The sequence shown here is derived from an EMBL/GenBank/DDBJ whole genome shotgun (WGS) entry which is preliminary data.</text>
</comment>
<evidence type="ECO:0000256" key="12">
    <source>
        <dbReference type="ARBA" id="ARBA00022840"/>
    </source>
</evidence>
<accession>A0A9Q1M2D9</accession>
<comment type="similarity">
    <text evidence="2">Belongs to the protein kinase superfamily. TKL Ser/Thr protein kinase family. ROCO subfamily.</text>
</comment>
<keyword evidence="10" id="KW-0418">Kinase</keyword>
<keyword evidence="12 17" id="KW-0067">ATP-binding</keyword>
<dbReference type="Pfam" id="PF07714">
    <property type="entry name" value="PK_Tyr_Ser-Thr"/>
    <property type="match status" value="1"/>
</dbReference>
<feature type="domain" description="Protein kinase" evidence="20">
    <location>
        <begin position="322"/>
        <end position="600"/>
    </location>
</feature>
<feature type="compositionally biased region" description="Pro residues" evidence="18">
    <location>
        <begin position="64"/>
        <end position="78"/>
    </location>
</feature>
<feature type="domain" description="Helicase C-terminal" evidence="22">
    <location>
        <begin position="935"/>
        <end position="1101"/>
    </location>
</feature>
<keyword evidence="24" id="KW-1185">Reference proteome</keyword>
<evidence type="ECO:0000256" key="9">
    <source>
        <dbReference type="ARBA" id="ARBA00022741"/>
    </source>
</evidence>
<feature type="compositionally biased region" description="Polar residues" evidence="18">
    <location>
        <begin position="270"/>
        <end position="279"/>
    </location>
</feature>
<keyword evidence="14 19" id="KW-0472">Membrane</keyword>
<dbReference type="Pfam" id="PF00176">
    <property type="entry name" value="SNF2-rel_dom"/>
    <property type="match status" value="1"/>
</dbReference>
<dbReference type="GO" id="GO:0005524">
    <property type="term" value="F:ATP binding"/>
    <property type="evidence" value="ECO:0007669"/>
    <property type="project" value="UniProtKB-UniRule"/>
</dbReference>
<evidence type="ECO:0000256" key="18">
    <source>
        <dbReference type="SAM" id="MobiDB-lite"/>
    </source>
</evidence>
<dbReference type="Gene3D" id="1.10.510.10">
    <property type="entry name" value="Transferase(Phosphotransferase) domain 1"/>
    <property type="match status" value="1"/>
</dbReference>
<evidence type="ECO:0000256" key="14">
    <source>
        <dbReference type="ARBA" id="ARBA00023136"/>
    </source>
</evidence>
<dbReference type="PROSITE" id="PS51192">
    <property type="entry name" value="HELICASE_ATP_BIND_1"/>
    <property type="match status" value="1"/>
</dbReference>
<proteinExistence type="inferred from homology"/>
<dbReference type="SMART" id="SM00487">
    <property type="entry name" value="DEXDc"/>
    <property type="match status" value="1"/>
</dbReference>
<dbReference type="InterPro" id="IPR011009">
    <property type="entry name" value="Kinase-like_dom_sf"/>
</dbReference>
<dbReference type="Proteomes" id="UP001152561">
    <property type="component" value="Unassembled WGS sequence"/>
</dbReference>
<sequence>MDEMDSSPGTASSNDSDSSDSPPSNETPPSSSSSPPSSDNSSPPENDSPPSSSSPPPSKDDSPPSSPPPQQSPPPSASPPSDSSSSSPPNNSNNNNNQSPPPSSQSPPQSPPPSSNNNNIPSPPAPKNNNNESPPLTTFSPPPPSSSLSPPAPHVHLSPPSHPRSSEKTPGPSRDNNNPSPPDSSSSNNVAIIAGLAVGGMLIIAFIILCVWCSRRKKKQRYYMGPGPKGGEQYYNNNNQWNRRASMDHVMKVPQGDMGPQGGWAAATPHQATNSSSEFGSGYSGPAGPLPPQSPNVNVGGLGVFSQSQFTYEELAKATDGFSQANLLGQGGFGYVHKGVLTDGRIVAIKSLKAGSGQGEREFQAEVEIISRVHHRHLVSLVGYCIANGQRMLVYEYVDNKTLEFHLHGKGRPVMDWETRLKIALGSAKGLAYLHEDCQHRIIHRDIKAANILLDLNYEALVADFGLAKLTSDNNTHVSTRVMGTFGYLAPEYASSGKLTEKSDVFSYGVMLLELITGKRPVDPSNMMEDSLVDWARPLLTRALEEGIYDELVDAHLEVNYDTDELHRMIACGAASIRHSAKRRPKMSQIVRALEGNSSLEDLNDSAKPGKAPSFAASSTSGVTSAYDTGMYNADMMKFRKMILPTQEFNSSEHGTPKYIFDSVFGQIEKQGLDTEMVTNANNGVKDVTKAGSPVSVLADEFVPSINAIIYHGDKKKRDEIRRKHMPRTIGPKFPIVVTSYEIAMIDAKKFLRHYSWKYLVVDEGQRLKNSKCKLLKELKHLPVENKLLLTGTPLQNNLAELWSLLNFILPDIFSSLEEFESWFDLAGRCGNEAQKEEMEEKRRAQVVAKLHAILRPFLLRRLKVDVEKMLPRKKEIILYATMTEHQKKFQDHLINRTLEGYLTENVSIGNHSYDGSFRYPPIEQIVGQCGKFRLLDRLLSELFARKHKVLIFSQWTKVLDIMDYYFSERGFDVCRIDGSVKLDERKRQIEEFNDVNSECRIFLLSTRAGGLGINLTSADTCILYDSDWNPQMDLQTMDRCHRIGQTKPVHVYRLATALSVEGRMLKRAFSKLKLEHVVIGKGQFKQEKPTTDTMEEEDLLALLRDDDSAEDKLLQTDISDEDLQRVLDRSDLLAGPPSEDVSPDSSVNVLPLKGGPGWDVVIPTGSGGMLSTLNS</sequence>
<keyword evidence="9 17" id="KW-0547">Nucleotide-binding</keyword>
<dbReference type="Pfam" id="PF00271">
    <property type="entry name" value="Helicase_C"/>
    <property type="match status" value="1"/>
</dbReference>
<dbReference type="AlphaFoldDB" id="A0A9Q1M2D9"/>
<feature type="region of interest" description="Disordered" evidence="18">
    <location>
        <begin position="600"/>
        <end position="619"/>
    </location>
</feature>
<feature type="domain" description="Helicase ATP-binding" evidence="21">
    <location>
        <begin position="693"/>
        <end position="812"/>
    </location>
</feature>
<evidence type="ECO:0000256" key="19">
    <source>
        <dbReference type="SAM" id="Phobius"/>
    </source>
</evidence>
<evidence type="ECO:0000256" key="4">
    <source>
        <dbReference type="ARBA" id="ARBA00022475"/>
    </source>
</evidence>
<evidence type="ECO:0000256" key="15">
    <source>
        <dbReference type="ARBA" id="ARBA00047899"/>
    </source>
</evidence>
<dbReference type="InterPro" id="IPR027417">
    <property type="entry name" value="P-loop_NTPase"/>
</dbReference>
<evidence type="ECO:0000256" key="6">
    <source>
        <dbReference type="ARBA" id="ARBA00022553"/>
    </source>
</evidence>
<keyword evidence="6" id="KW-0597">Phosphoprotein</keyword>
<keyword evidence="13 19" id="KW-1133">Transmembrane helix</keyword>
<evidence type="ECO:0000256" key="16">
    <source>
        <dbReference type="ARBA" id="ARBA00048679"/>
    </source>
</evidence>
<dbReference type="FunFam" id="3.30.200.20:FF:000212">
    <property type="entry name" value="Proline-rich receptor-like protein kinase PERK8"/>
    <property type="match status" value="1"/>
</dbReference>
<dbReference type="InterPro" id="IPR001245">
    <property type="entry name" value="Ser-Thr/Tyr_kinase_cat_dom"/>
</dbReference>
<comment type="catalytic activity">
    <reaction evidence="15">
        <text>L-threonyl-[protein] + ATP = O-phospho-L-threonyl-[protein] + ADP + H(+)</text>
        <dbReference type="Rhea" id="RHEA:46608"/>
        <dbReference type="Rhea" id="RHEA-COMP:11060"/>
        <dbReference type="Rhea" id="RHEA-COMP:11605"/>
        <dbReference type="ChEBI" id="CHEBI:15378"/>
        <dbReference type="ChEBI" id="CHEBI:30013"/>
        <dbReference type="ChEBI" id="CHEBI:30616"/>
        <dbReference type="ChEBI" id="CHEBI:61977"/>
        <dbReference type="ChEBI" id="CHEBI:456216"/>
        <dbReference type="EC" id="2.7.11.1"/>
    </reaction>
</comment>
<keyword evidence="5" id="KW-0723">Serine/threonine-protein kinase</keyword>
<evidence type="ECO:0000259" key="22">
    <source>
        <dbReference type="PROSITE" id="PS51194"/>
    </source>
</evidence>
<keyword evidence="7" id="KW-0808">Transferase</keyword>
<evidence type="ECO:0000313" key="24">
    <source>
        <dbReference type="Proteomes" id="UP001152561"/>
    </source>
</evidence>
<dbReference type="OrthoDB" id="5857104at2759"/>
<dbReference type="InterPro" id="IPR008271">
    <property type="entry name" value="Ser/Thr_kinase_AS"/>
</dbReference>
<dbReference type="CDD" id="cd18793">
    <property type="entry name" value="SF2_C_SNF"/>
    <property type="match status" value="1"/>
</dbReference>
<dbReference type="CDD" id="cd14066">
    <property type="entry name" value="STKc_IRAK"/>
    <property type="match status" value="1"/>
</dbReference>
<dbReference type="InterPro" id="IPR014001">
    <property type="entry name" value="Helicase_ATP-bd"/>
</dbReference>
<evidence type="ECO:0000256" key="5">
    <source>
        <dbReference type="ARBA" id="ARBA00022527"/>
    </source>
</evidence>
<dbReference type="SMART" id="SM00490">
    <property type="entry name" value="HELICc"/>
    <property type="match status" value="1"/>
</dbReference>
<name>A0A9Q1M2D9_9SOLA</name>
<evidence type="ECO:0000259" key="20">
    <source>
        <dbReference type="PROSITE" id="PS50011"/>
    </source>
</evidence>
<keyword evidence="8 19" id="KW-0812">Transmembrane</keyword>
<evidence type="ECO:0000256" key="1">
    <source>
        <dbReference type="ARBA" id="ARBA00004162"/>
    </source>
</evidence>
<dbReference type="EC" id="2.7.11.1" evidence="3"/>
<evidence type="ECO:0000313" key="23">
    <source>
        <dbReference type="EMBL" id="KAJ8550087.1"/>
    </source>
</evidence>
<evidence type="ECO:0000256" key="3">
    <source>
        <dbReference type="ARBA" id="ARBA00012513"/>
    </source>
</evidence>
<dbReference type="Gene3D" id="3.40.50.10810">
    <property type="entry name" value="Tandem AAA-ATPase domain"/>
    <property type="match status" value="1"/>
</dbReference>
<feature type="region of interest" description="Disordered" evidence="18">
    <location>
        <begin position="1"/>
        <end position="188"/>
    </location>
</feature>
<evidence type="ECO:0000256" key="17">
    <source>
        <dbReference type="PROSITE-ProRule" id="PRU10141"/>
    </source>
</evidence>
<dbReference type="SUPFAM" id="SSF52540">
    <property type="entry name" value="P-loop containing nucleoside triphosphate hydrolases"/>
    <property type="match status" value="2"/>
</dbReference>
<dbReference type="GO" id="GO:0004674">
    <property type="term" value="F:protein serine/threonine kinase activity"/>
    <property type="evidence" value="ECO:0007669"/>
    <property type="project" value="UniProtKB-KW"/>
</dbReference>
<dbReference type="PROSITE" id="PS51194">
    <property type="entry name" value="HELICASE_CTER"/>
    <property type="match status" value="1"/>
</dbReference>
<dbReference type="InterPro" id="IPR000719">
    <property type="entry name" value="Prot_kinase_dom"/>
</dbReference>
<feature type="binding site" evidence="17">
    <location>
        <position position="350"/>
    </location>
    <ligand>
        <name>ATP</name>
        <dbReference type="ChEBI" id="CHEBI:30616"/>
    </ligand>
</feature>
<dbReference type="Gene3D" id="3.40.50.300">
    <property type="entry name" value="P-loop containing nucleotide triphosphate hydrolases"/>
    <property type="match status" value="1"/>
</dbReference>
<dbReference type="PROSITE" id="PS00107">
    <property type="entry name" value="PROTEIN_KINASE_ATP"/>
    <property type="match status" value="1"/>
</dbReference>
<dbReference type="SUPFAM" id="SSF56112">
    <property type="entry name" value="Protein kinase-like (PK-like)"/>
    <property type="match status" value="1"/>
</dbReference>
<keyword evidence="4" id="KW-1003">Cell membrane</keyword>
<evidence type="ECO:0000256" key="10">
    <source>
        <dbReference type="ARBA" id="ARBA00022777"/>
    </source>
</evidence>
<gene>
    <name evidence="23" type="ORF">K7X08_033794</name>
</gene>
<dbReference type="FunFam" id="1.10.510.10:FF:000239">
    <property type="entry name" value="Proline-rich receptor-like protein kinase PERK1"/>
    <property type="match status" value="1"/>
</dbReference>
<dbReference type="InterPro" id="IPR038718">
    <property type="entry name" value="SNF2-like_sf"/>
</dbReference>
<dbReference type="InterPro" id="IPR001650">
    <property type="entry name" value="Helicase_C-like"/>
</dbReference>
<feature type="compositionally biased region" description="Low complexity" evidence="18">
    <location>
        <begin position="170"/>
        <end position="188"/>
    </location>
</feature>
<dbReference type="GO" id="GO:0005886">
    <property type="term" value="C:plasma membrane"/>
    <property type="evidence" value="ECO:0007669"/>
    <property type="project" value="UniProtKB-SubCell"/>
</dbReference>
<dbReference type="PROSITE" id="PS50011">
    <property type="entry name" value="PROTEIN_KINASE_DOM"/>
    <property type="match status" value="1"/>
</dbReference>
<comment type="catalytic activity">
    <reaction evidence="16">
        <text>L-seryl-[protein] + ATP = O-phospho-L-seryl-[protein] + ADP + H(+)</text>
        <dbReference type="Rhea" id="RHEA:17989"/>
        <dbReference type="Rhea" id="RHEA-COMP:9863"/>
        <dbReference type="Rhea" id="RHEA-COMP:11604"/>
        <dbReference type="ChEBI" id="CHEBI:15378"/>
        <dbReference type="ChEBI" id="CHEBI:29999"/>
        <dbReference type="ChEBI" id="CHEBI:30616"/>
        <dbReference type="ChEBI" id="CHEBI:83421"/>
        <dbReference type="ChEBI" id="CHEBI:456216"/>
        <dbReference type="EC" id="2.7.11.1"/>
    </reaction>
</comment>
<feature type="region of interest" description="Disordered" evidence="18">
    <location>
        <begin position="260"/>
        <end position="290"/>
    </location>
</feature>